<comment type="caution">
    <text evidence="2">The sequence shown here is derived from an EMBL/GenBank/DDBJ whole genome shotgun (WGS) entry which is preliminary data.</text>
</comment>
<feature type="transmembrane region" description="Helical" evidence="1">
    <location>
        <begin position="27"/>
        <end position="47"/>
    </location>
</feature>
<evidence type="ECO:0000313" key="2">
    <source>
        <dbReference type="EMBL" id="HIU26482.1"/>
    </source>
</evidence>
<dbReference type="EMBL" id="DVMP01000153">
    <property type="protein sequence ID" value="HIU26482.1"/>
    <property type="molecule type" value="Genomic_DNA"/>
</dbReference>
<keyword evidence="1" id="KW-1133">Transmembrane helix</keyword>
<accession>A0A9D1L7T6</accession>
<gene>
    <name evidence="2" type="ORF">IAC50_08330</name>
</gene>
<organism evidence="2 3">
    <name type="scientific">Candidatus Allocopromorpha excrementigallinarum</name>
    <dbReference type="NCBI Taxonomy" id="2840742"/>
    <lineage>
        <taxon>Bacteria</taxon>
        <taxon>Bacillati</taxon>
        <taxon>Bacillota</taxon>
        <taxon>Clostridia</taxon>
        <taxon>Eubacteriales</taxon>
        <taxon>Eubacteriaceae</taxon>
        <taxon>Eubacteriaceae incertae sedis</taxon>
        <taxon>Candidatus Allocopromorpha</taxon>
    </lineage>
</organism>
<sequence length="201" mass="23635">MDRKKELKYFNIGKAFGGNQKWMKDPWMHIGGCAALTTCDAFIYLALYRGRRELYDYDPRNLTKKDYVRFGMSMKPYLRPRETGIKDLDTYIYGVKAYLEDVGAEDIGVRGFRGSRSWEEAGEIIKKQIDEGIPVPYLMLKHRDKAFDFFEWHWFLVIGYEEREEGLYIKAATYGKPHILPLRQLWNTGYEEKGGLIIFSI</sequence>
<reference evidence="2" key="1">
    <citation type="submission" date="2020-10" db="EMBL/GenBank/DDBJ databases">
        <authorList>
            <person name="Gilroy R."/>
        </authorList>
    </citation>
    <scope>NUCLEOTIDE SEQUENCE</scope>
    <source>
        <strain evidence="2">ChiHcec3-6078</strain>
    </source>
</reference>
<proteinExistence type="predicted"/>
<name>A0A9D1L7T6_9FIRM</name>
<dbReference type="Proteomes" id="UP000824090">
    <property type="component" value="Unassembled WGS sequence"/>
</dbReference>
<evidence type="ECO:0000256" key="1">
    <source>
        <dbReference type="SAM" id="Phobius"/>
    </source>
</evidence>
<keyword evidence="1" id="KW-0812">Transmembrane</keyword>
<protein>
    <submittedName>
        <fullName evidence="2">Uncharacterized protein</fullName>
    </submittedName>
</protein>
<reference evidence="2" key="2">
    <citation type="journal article" date="2021" name="PeerJ">
        <title>Extensive microbial diversity within the chicken gut microbiome revealed by metagenomics and culture.</title>
        <authorList>
            <person name="Gilroy R."/>
            <person name="Ravi A."/>
            <person name="Getino M."/>
            <person name="Pursley I."/>
            <person name="Horton D.L."/>
            <person name="Alikhan N.F."/>
            <person name="Baker D."/>
            <person name="Gharbi K."/>
            <person name="Hall N."/>
            <person name="Watson M."/>
            <person name="Adriaenssens E.M."/>
            <person name="Foster-Nyarko E."/>
            <person name="Jarju S."/>
            <person name="Secka A."/>
            <person name="Antonio M."/>
            <person name="Oren A."/>
            <person name="Chaudhuri R.R."/>
            <person name="La Ragione R."/>
            <person name="Hildebrand F."/>
            <person name="Pallen M.J."/>
        </authorList>
    </citation>
    <scope>NUCLEOTIDE SEQUENCE</scope>
    <source>
        <strain evidence="2">ChiHcec3-6078</strain>
    </source>
</reference>
<keyword evidence="1" id="KW-0472">Membrane</keyword>
<dbReference type="AlphaFoldDB" id="A0A9D1L7T6"/>
<evidence type="ECO:0000313" key="3">
    <source>
        <dbReference type="Proteomes" id="UP000824090"/>
    </source>
</evidence>